<evidence type="ECO:0000256" key="4">
    <source>
        <dbReference type="ARBA" id="ARBA00022475"/>
    </source>
</evidence>
<evidence type="ECO:0000256" key="6">
    <source>
        <dbReference type="ARBA" id="ARBA00022729"/>
    </source>
</evidence>
<protein>
    <recommendedName>
        <fullName evidence="13">Protein kinase domain-containing protein</fullName>
    </recommendedName>
</protein>
<evidence type="ECO:0000256" key="1">
    <source>
        <dbReference type="ARBA" id="ARBA00004251"/>
    </source>
</evidence>
<comment type="caution">
    <text evidence="14">The sequence shown here is derived from an EMBL/GenBank/DDBJ whole genome shotgun (WGS) entry which is preliminary data.</text>
</comment>
<keyword evidence="8" id="KW-0067">ATP-binding</keyword>
<proteinExistence type="inferred from homology"/>
<name>A0A6G1BMW0_9ORYZ</name>
<feature type="domain" description="Protein kinase" evidence="13">
    <location>
        <begin position="1"/>
        <end position="150"/>
    </location>
</feature>
<evidence type="ECO:0000256" key="9">
    <source>
        <dbReference type="ARBA" id="ARBA00022989"/>
    </source>
</evidence>
<dbReference type="GO" id="GO:0005524">
    <property type="term" value="F:ATP binding"/>
    <property type="evidence" value="ECO:0007669"/>
    <property type="project" value="UniProtKB-KW"/>
</dbReference>
<evidence type="ECO:0000256" key="3">
    <source>
        <dbReference type="ARBA" id="ARBA00010217"/>
    </source>
</evidence>
<dbReference type="InterPro" id="IPR000719">
    <property type="entry name" value="Prot_kinase_dom"/>
</dbReference>
<keyword evidence="9" id="KW-1133">Transmembrane helix</keyword>
<dbReference type="AlphaFoldDB" id="A0A6G1BMW0"/>
<evidence type="ECO:0000259" key="13">
    <source>
        <dbReference type="PROSITE" id="PS50011"/>
    </source>
</evidence>
<keyword evidence="4" id="KW-1003">Cell membrane</keyword>
<comment type="similarity">
    <text evidence="2">In the N-terminal section; belongs to the leguminous lectin family.</text>
</comment>
<evidence type="ECO:0000256" key="8">
    <source>
        <dbReference type="ARBA" id="ARBA00022840"/>
    </source>
</evidence>
<evidence type="ECO:0000256" key="5">
    <source>
        <dbReference type="ARBA" id="ARBA00022692"/>
    </source>
</evidence>
<comment type="subcellular location">
    <subcellularLocation>
        <location evidence="1">Cell membrane</location>
        <topology evidence="1">Single-pass type I membrane protein</topology>
    </subcellularLocation>
</comment>
<dbReference type="GO" id="GO:0002229">
    <property type="term" value="P:defense response to oomycetes"/>
    <property type="evidence" value="ECO:0007669"/>
    <property type="project" value="UniProtKB-ARBA"/>
</dbReference>
<keyword evidence="7" id="KW-0547">Nucleotide-binding</keyword>
<comment type="similarity">
    <text evidence="3">In the C-terminal section; belongs to the protein kinase superfamily. Ser/Thr protein kinase family.</text>
</comment>
<reference evidence="14 15" key="1">
    <citation type="submission" date="2019-11" db="EMBL/GenBank/DDBJ databases">
        <title>Whole genome sequence of Oryza granulata.</title>
        <authorList>
            <person name="Li W."/>
        </authorList>
    </citation>
    <scope>NUCLEOTIDE SEQUENCE [LARGE SCALE GENOMIC DNA]</scope>
    <source>
        <strain evidence="15">cv. Menghai</strain>
        <tissue evidence="14">Leaf</tissue>
    </source>
</reference>
<evidence type="ECO:0000256" key="11">
    <source>
        <dbReference type="ARBA" id="ARBA00023170"/>
    </source>
</evidence>
<dbReference type="Pfam" id="PF00069">
    <property type="entry name" value="Pkinase"/>
    <property type="match status" value="1"/>
</dbReference>
<organism evidence="14 15">
    <name type="scientific">Oryza meyeriana var. granulata</name>
    <dbReference type="NCBI Taxonomy" id="110450"/>
    <lineage>
        <taxon>Eukaryota</taxon>
        <taxon>Viridiplantae</taxon>
        <taxon>Streptophyta</taxon>
        <taxon>Embryophyta</taxon>
        <taxon>Tracheophyta</taxon>
        <taxon>Spermatophyta</taxon>
        <taxon>Magnoliopsida</taxon>
        <taxon>Liliopsida</taxon>
        <taxon>Poales</taxon>
        <taxon>Poaceae</taxon>
        <taxon>BOP clade</taxon>
        <taxon>Oryzoideae</taxon>
        <taxon>Oryzeae</taxon>
        <taxon>Oryzinae</taxon>
        <taxon>Oryza</taxon>
        <taxon>Oryza meyeriana</taxon>
    </lineage>
</organism>
<evidence type="ECO:0000256" key="2">
    <source>
        <dbReference type="ARBA" id="ARBA00008536"/>
    </source>
</evidence>
<dbReference type="GO" id="GO:0005886">
    <property type="term" value="C:plasma membrane"/>
    <property type="evidence" value="ECO:0007669"/>
    <property type="project" value="UniProtKB-SubCell"/>
</dbReference>
<evidence type="ECO:0000256" key="7">
    <source>
        <dbReference type="ARBA" id="ARBA00022741"/>
    </source>
</evidence>
<dbReference type="OrthoDB" id="543442at2759"/>
<evidence type="ECO:0000256" key="12">
    <source>
        <dbReference type="ARBA" id="ARBA00023180"/>
    </source>
</evidence>
<dbReference type="GO" id="GO:0004672">
    <property type="term" value="F:protein kinase activity"/>
    <property type="evidence" value="ECO:0007669"/>
    <property type="project" value="InterPro"/>
</dbReference>
<accession>A0A6G1BMW0</accession>
<evidence type="ECO:0000256" key="10">
    <source>
        <dbReference type="ARBA" id="ARBA00023136"/>
    </source>
</evidence>
<dbReference type="EMBL" id="SPHZ02000012">
    <property type="protein sequence ID" value="KAF0889368.1"/>
    <property type="molecule type" value="Genomic_DNA"/>
</dbReference>
<sequence length="218" mass="23024">MLDASFNAKLDDFGLARLVGDGRRSRPTGAAGTLGYMDPSCVSAFTASVESDVYSFGVLLLEVACQRRPAVPNGDGDGYVVHLAQWVWEGHGRGAILEAADARLDGEFDGQEMERVLAVGLWCAHPGRALRPSVRQAVGVLRFEAPLPALRARMPVATYTTPPAVADSADGSGGGGDTSTQFQVKMGRFFKRKLLPATAGDGNTVERASRDVAGDSNL</sequence>
<dbReference type="FunFam" id="1.10.510.10:FF:000240">
    <property type="entry name" value="Lectin-domain containing receptor kinase A4.3"/>
    <property type="match status" value="1"/>
</dbReference>
<keyword evidence="11" id="KW-0675">Receptor</keyword>
<keyword evidence="6" id="KW-0732">Signal</keyword>
<keyword evidence="5" id="KW-0812">Transmembrane</keyword>
<keyword evidence="15" id="KW-1185">Reference proteome</keyword>
<dbReference type="Proteomes" id="UP000479710">
    <property type="component" value="Unassembled WGS sequence"/>
</dbReference>
<dbReference type="SUPFAM" id="SSF56112">
    <property type="entry name" value="Protein kinase-like (PK-like)"/>
    <property type="match status" value="1"/>
</dbReference>
<keyword evidence="10" id="KW-0472">Membrane</keyword>
<dbReference type="InterPro" id="IPR011009">
    <property type="entry name" value="Kinase-like_dom_sf"/>
</dbReference>
<dbReference type="InterPro" id="IPR050528">
    <property type="entry name" value="L-type_Lectin-RKs"/>
</dbReference>
<evidence type="ECO:0000313" key="14">
    <source>
        <dbReference type="EMBL" id="KAF0889368.1"/>
    </source>
</evidence>
<evidence type="ECO:0000313" key="15">
    <source>
        <dbReference type="Proteomes" id="UP000479710"/>
    </source>
</evidence>
<keyword evidence="12" id="KW-0325">Glycoprotein</keyword>
<dbReference type="PROSITE" id="PS50011">
    <property type="entry name" value="PROTEIN_KINASE_DOM"/>
    <property type="match status" value="1"/>
</dbReference>
<gene>
    <name evidence="14" type="ORF">E2562_023668</name>
</gene>
<dbReference type="PANTHER" id="PTHR27007">
    <property type="match status" value="1"/>
</dbReference>
<dbReference type="Gene3D" id="1.10.510.10">
    <property type="entry name" value="Transferase(Phosphotransferase) domain 1"/>
    <property type="match status" value="1"/>
</dbReference>